<dbReference type="CDD" id="cd00984">
    <property type="entry name" value="DnaB_C"/>
    <property type="match status" value="1"/>
</dbReference>
<dbReference type="GO" id="GO:1990077">
    <property type="term" value="C:primosome complex"/>
    <property type="evidence" value="ECO:0007669"/>
    <property type="project" value="UniProtKB-UniRule"/>
</dbReference>
<evidence type="ECO:0000256" key="9">
    <source>
        <dbReference type="ARBA" id="ARBA00023235"/>
    </source>
</evidence>
<reference evidence="16 17" key="1">
    <citation type="submission" date="2020-01" db="EMBL/GenBank/DDBJ databases">
        <title>Leptobacterium flavescens.</title>
        <authorList>
            <person name="Wang G."/>
        </authorList>
    </citation>
    <scope>NUCLEOTIDE SEQUENCE [LARGE SCALE GENOMIC DNA]</scope>
    <source>
        <strain evidence="16 17">KCTC 22160</strain>
    </source>
</reference>
<protein>
    <recommendedName>
        <fullName evidence="12 13">Replicative DNA helicase</fullName>
        <ecNumber evidence="12 13">5.6.2.3</ecNumber>
    </recommendedName>
</protein>
<dbReference type="InterPro" id="IPR036185">
    <property type="entry name" value="DNA_heli_DnaB-like_N_sf"/>
</dbReference>
<evidence type="ECO:0000256" key="14">
    <source>
        <dbReference type="SAM" id="MobiDB-lite"/>
    </source>
</evidence>
<sequence length="516" mass="57704">MENTKPIVKLSADRSDIINLERGKIPPQAIDLEEVVLGAMMIDKKGVDTVIDILHPDVFYKEAHKYIYEAIVKLFESSEPIDLLTVSSQLRKDGKLELIGNDFYLIQLTQKVSSSAHIEFHARIILQKFIQRSLIKISSEIIEDAYDETTDVFDLLDNAEAKLYEVTQGNIKKSSETAQSLVMQAKKKIEEISNKEGLSGIPSGFDKLDKLTSGWQPSDLIIVAARPGMGKTALTLSMARNIAVNSNIPVAFFSLEMSSVQLITRLISSETGLSSEKLRTGKLEKHEWEQLNVKVKGLEKAPLFIDDTPSLSIFDLRAKARRLASQHGIRLIVIDYLQLMTAGGTQKGGNREQEISTISRNLKALAKELDVPVIALSQLSRAVETRGGSKRPLLSDLRESGAIEQDADIVSFIYRPEYYKIEEWDDEERSPTQGQAEFIVAKHRNGGLDNIRLKFIGQLGKFDNLDDFDSPFEFQSKMNEGDDNPFTTKNLPSADDAFGSSMNQEFNPDDDNDVPF</sequence>
<dbReference type="GO" id="GO:0016787">
    <property type="term" value="F:hydrolase activity"/>
    <property type="evidence" value="ECO:0007669"/>
    <property type="project" value="UniProtKB-KW"/>
</dbReference>
<dbReference type="InterPro" id="IPR027417">
    <property type="entry name" value="P-loop_NTPase"/>
</dbReference>
<evidence type="ECO:0000256" key="3">
    <source>
        <dbReference type="ARBA" id="ARBA00022705"/>
    </source>
</evidence>
<comment type="similarity">
    <text evidence="1 13">Belongs to the helicase family. DnaB subfamily.</text>
</comment>
<organism evidence="16 17">
    <name type="scientific">Leptobacterium flavescens</name>
    <dbReference type="NCBI Taxonomy" id="472055"/>
    <lineage>
        <taxon>Bacteria</taxon>
        <taxon>Pseudomonadati</taxon>
        <taxon>Bacteroidota</taxon>
        <taxon>Flavobacteriia</taxon>
        <taxon>Flavobacteriales</taxon>
        <taxon>Flavobacteriaceae</taxon>
        <taxon>Leptobacterium</taxon>
    </lineage>
</organism>
<keyword evidence="6 13" id="KW-0347">Helicase</keyword>
<evidence type="ECO:0000313" key="17">
    <source>
        <dbReference type="Proteomes" id="UP000468581"/>
    </source>
</evidence>
<name>A0A6P0UQC9_9FLAO</name>
<dbReference type="NCBIfam" id="TIGR00665">
    <property type="entry name" value="DnaB"/>
    <property type="match status" value="1"/>
</dbReference>
<dbReference type="PROSITE" id="PS51199">
    <property type="entry name" value="SF4_HELICASE"/>
    <property type="match status" value="1"/>
</dbReference>
<dbReference type="GO" id="GO:0006269">
    <property type="term" value="P:DNA replication, synthesis of primer"/>
    <property type="evidence" value="ECO:0007669"/>
    <property type="project" value="UniProtKB-UniRule"/>
</dbReference>
<dbReference type="SUPFAM" id="SSF48024">
    <property type="entry name" value="N-terminal domain of DnaB helicase"/>
    <property type="match status" value="1"/>
</dbReference>
<dbReference type="EMBL" id="JAABOO010000005">
    <property type="protein sequence ID" value="NER15564.1"/>
    <property type="molecule type" value="Genomic_DNA"/>
</dbReference>
<evidence type="ECO:0000256" key="12">
    <source>
        <dbReference type="NCBIfam" id="TIGR00665"/>
    </source>
</evidence>
<dbReference type="AlphaFoldDB" id="A0A6P0UQC9"/>
<keyword evidence="8 13" id="KW-0238">DNA-binding</keyword>
<dbReference type="InterPro" id="IPR007692">
    <property type="entry name" value="DNA_helicase_DnaB"/>
</dbReference>
<evidence type="ECO:0000256" key="11">
    <source>
        <dbReference type="ARBA" id="ARBA00048954"/>
    </source>
</evidence>
<dbReference type="FunFam" id="3.40.50.300:FF:000076">
    <property type="entry name" value="Replicative DNA helicase"/>
    <property type="match status" value="1"/>
</dbReference>
<dbReference type="GO" id="GO:0003677">
    <property type="term" value="F:DNA binding"/>
    <property type="evidence" value="ECO:0007669"/>
    <property type="project" value="UniProtKB-UniRule"/>
</dbReference>
<dbReference type="EC" id="5.6.2.3" evidence="12 13"/>
<dbReference type="PANTHER" id="PTHR30153:SF2">
    <property type="entry name" value="REPLICATIVE DNA HELICASE"/>
    <property type="match status" value="1"/>
</dbReference>
<comment type="catalytic activity">
    <reaction evidence="11 13">
        <text>ATP + H2O = ADP + phosphate + H(+)</text>
        <dbReference type="Rhea" id="RHEA:13065"/>
        <dbReference type="ChEBI" id="CHEBI:15377"/>
        <dbReference type="ChEBI" id="CHEBI:15378"/>
        <dbReference type="ChEBI" id="CHEBI:30616"/>
        <dbReference type="ChEBI" id="CHEBI:43474"/>
        <dbReference type="ChEBI" id="CHEBI:456216"/>
        <dbReference type="EC" id="5.6.2.3"/>
    </reaction>
</comment>
<dbReference type="GO" id="GO:0042802">
    <property type="term" value="F:identical protein binding"/>
    <property type="evidence" value="ECO:0007669"/>
    <property type="project" value="UniProtKB-ARBA"/>
</dbReference>
<feature type="compositionally biased region" description="Acidic residues" evidence="14">
    <location>
        <begin position="507"/>
        <end position="516"/>
    </location>
</feature>
<keyword evidence="9" id="KW-0413">Isomerase</keyword>
<dbReference type="InterPro" id="IPR003593">
    <property type="entry name" value="AAA+_ATPase"/>
</dbReference>
<dbReference type="GO" id="GO:0005524">
    <property type="term" value="F:ATP binding"/>
    <property type="evidence" value="ECO:0007669"/>
    <property type="project" value="UniProtKB-UniRule"/>
</dbReference>
<evidence type="ECO:0000313" key="16">
    <source>
        <dbReference type="EMBL" id="NER15564.1"/>
    </source>
</evidence>
<dbReference type="SUPFAM" id="SSF52540">
    <property type="entry name" value="P-loop containing nucleoside triphosphate hydrolases"/>
    <property type="match status" value="1"/>
</dbReference>
<keyword evidence="17" id="KW-1185">Reference proteome</keyword>
<evidence type="ECO:0000256" key="4">
    <source>
        <dbReference type="ARBA" id="ARBA00022741"/>
    </source>
</evidence>
<evidence type="ECO:0000256" key="13">
    <source>
        <dbReference type="RuleBase" id="RU362085"/>
    </source>
</evidence>
<dbReference type="Pfam" id="PF00772">
    <property type="entry name" value="DnaB"/>
    <property type="match status" value="1"/>
</dbReference>
<dbReference type="Gene3D" id="1.10.860.10">
    <property type="entry name" value="DNAb Helicase, Chain A"/>
    <property type="match status" value="1"/>
</dbReference>
<proteinExistence type="inferred from homology"/>
<evidence type="ECO:0000256" key="6">
    <source>
        <dbReference type="ARBA" id="ARBA00022806"/>
    </source>
</evidence>
<keyword evidence="4 13" id="KW-0547">Nucleotide-binding</keyword>
<keyword evidence="3 13" id="KW-0235">DNA replication</keyword>
<dbReference type="Proteomes" id="UP000468581">
    <property type="component" value="Unassembled WGS sequence"/>
</dbReference>
<dbReference type="InterPro" id="IPR007694">
    <property type="entry name" value="DNA_helicase_DnaB-like_C"/>
</dbReference>
<dbReference type="FunFam" id="1.10.860.10:FF:000001">
    <property type="entry name" value="Replicative DNA helicase"/>
    <property type="match status" value="1"/>
</dbReference>
<comment type="function">
    <text evidence="10 13">The main replicative DNA helicase, it participates in initiation and elongation during chromosome replication. Travels ahead of the DNA replisome, separating dsDNA into templates for DNA synthesis. A processive ATP-dependent 5'-3' DNA helicase it has DNA-dependent ATPase activity.</text>
</comment>
<evidence type="ECO:0000256" key="5">
    <source>
        <dbReference type="ARBA" id="ARBA00022801"/>
    </source>
</evidence>
<dbReference type="RefSeq" id="WP_163608858.1">
    <property type="nucleotide sequence ID" value="NZ_JAABOO010000005.1"/>
</dbReference>
<keyword evidence="5 13" id="KW-0378">Hydrolase</keyword>
<evidence type="ECO:0000259" key="15">
    <source>
        <dbReference type="PROSITE" id="PS51199"/>
    </source>
</evidence>
<keyword evidence="7 13" id="KW-0067">ATP-binding</keyword>
<dbReference type="Pfam" id="PF03796">
    <property type="entry name" value="DnaB_C"/>
    <property type="match status" value="1"/>
</dbReference>
<gene>
    <name evidence="16" type="primary">dnaB</name>
    <name evidence="16" type="ORF">GWK08_19080</name>
</gene>
<evidence type="ECO:0000256" key="7">
    <source>
        <dbReference type="ARBA" id="ARBA00022840"/>
    </source>
</evidence>
<dbReference type="PANTHER" id="PTHR30153">
    <property type="entry name" value="REPLICATIVE DNA HELICASE DNAB"/>
    <property type="match status" value="1"/>
</dbReference>
<dbReference type="GO" id="GO:0043139">
    <property type="term" value="F:5'-3' DNA helicase activity"/>
    <property type="evidence" value="ECO:0007669"/>
    <property type="project" value="UniProtKB-EC"/>
</dbReference>
<evidence type="ECO:0000256" key="10">
    <source>
        <dbReference type="ARBA" id="ARBA00044932"/>
    </source>
</evidence>
<keyword evidence="2 13" id="KW-0639">Primosome</keyword>
<evidence type="ECO:0000256" key="2">
    <source>
        <dbReference type="ARBA" id="ARBA00022515"/>
    </source>
</evidence>
<feature type="region of interest" description="Disordered" evidence="14">
    <location>
        <begin position="473"/>
        <end position="516"/>
    </location>
</feature>
<dbReference type="Gene3D" id="3.40.50.300">
    <property type="entry name" value="P-loop containing nucleotide triphosphate hydrolases"/>
    <property type="match status" value="1"/>
</dbReference>
<comment type="caution">
    <text evidence="16">The sequence shown here is derived from an EMBL/GenBank/DDBJ whole genome shotgun (WGS) entry which is preliminary data.</text>
</comment>
<evidence type="ECO:0000256" key="1">
    <source>
        <dbReference type="ARBA" id="ARBA00008428"/>
    </source>
</evidence>
<dbReference type="SMART" id="SM00382">
    <property type="entry name" value="AAA"/>
    <property type="match status" value="1"/>
</dbReference>
<dbReference type="InterPro" id="IPR016136">
    <property type="entry name" value="DNA_helicase_N/primase_C"/>
</dbReference>
<evidence type="ECO:0000256" key="8">
    <source>
        <dbReference type="ARBA" id="ARBA00023125"/>
    </source>
</evidence>
<dbReference type="GO" id="GO:0005829">
    <property type="term" value="C:cytosol"/>
    <property type="evidence" value="ECO:0007669"/>
    <property type="project" value="TreeGrafter"/>
</dbReference>
<dbReference type="InterPro" id="IPR007693">
    <property type="entry name" value="DNA_helicase_DnaB-like_N"/>
</dbReference>
<feature type="domain" description="SF4 helicase" evidence="15">
    <location>
        <begin position="194"/>
        <end position="469"/>
    </location>
</feature>
<accession>A0A6P0UQC9</accession>